<dbReference type="InterPro" id="IPR050416">
    <property type="entry name" value="FAD-linked_Oxidoreductase"/>
</dbReference>
<dbReference type="InterPro" id="IPR036318">
    <property type="entry name" value="FAD-bd_PCMH-like_sf"/>
</dbReference>
<dbReference type="Proteomes" id="UP000272025">
    <property type="component" value="Unassembled WGS sequence"/>
</dbReference>
<accession>A0A3N2Q4R4</accession>
<dbReference type="EMBL" id="ML119052">
    <property type="protein sequence ID" value="ROT41605.1"/>
    <property type="molecule type" value="Genomic_DNA"/>
</dbReference>
<comment type="similarity">
    <text evidence="1">Belongs to the oxygen-dependent FAD-linked oxidoreductase family.</text>
</comment>
<dbReference type="RefSeq" id="XP_028469411.1">
    <property type="nucleotide sequence ID" value="XM_028609083.1"/>
</dbReference>
<feature type="signal peptide" evidence="5">
    <location>
        <begin position="1"/>
        <end position="20"/>
    </location>
</feature>
<dbReference type="SUPFAM" id="SSF56176">
    <property type="entry name" value="FAD-binding/transporter-associated domain-like"/>
    <property type="match status" value="1"/>
</dbReference>
<dbReference type="GO" id="GO:0016491">
    <property type="term" value="F:oxidoreductase activity"/>
    <property type="evidence" value="ECO:0007669"/>
    <property type="project" value="UniProtKB-KW"/>
</dbReference>
<evidence type="ECO:0000256" key="1">
    <source>
        <dbReference type="ARBA" id="ARBA00005466"/>
    </source>
</evidence>
<dbReference type="AlphaFoldDB" id="A0A3N2Q4R4"/>
<keyword evidence="3" id="KW-0274">FAD</keyword>
<evidence type="ECO:0000259" key="6">
    <source>
        <dbReference type="PROSITE" id="PS51387"/>
    </source>
</evidence>
<reference evidence="7 8" key="1">
    <citation type="journal article" date="2018" name="Mol. Ecol.">
        <title>The obligate alkalophilic soda-lake fungus Sodiomyces alkalinus has shifted to a protein diet.</title>
        <authorList>
            <person name="Grum-Grzhimaylo A.A."/>
            <person name="Falkoski D.L."/>
            <person name="van den Heuvel J."/>
            <person name="Valero-Jimenez C.A."/>
            <person name="Min B."/>
            <person name="Choi I.G."/>
            <person name="Lipzen A."/>
            <person name="Daum C.G."/>
            <person name="Aanen D.K."/>
            <person name="Tsang A."/>
            <person name="Henrissat B."/>
            <person name="Bilanenko E.N."/>
            <person name="de Vries R.P."/>
            <person name="van Kan J.A.L."/>
            <person name="Grigoriev I.V."/>
            <person name="Debets A.J.M."/>
        </authorList>
    </citation>
    <scope>NUCLEOTIDE SEQUENCE [LARGE SCALE GENOMIC DNA]</scope>
    <source>
        <strain evidence="7 8">F11</strain>
    </source>
</reference>
<evidence type="ECO:0000313" key="7">
    <source>
        <dbReference type="EMBL" id="ROT41605.1"/>
    </source>
</evidence>
<feature type="chain" id="PRO_5018315726" evidence="5">
    <location>
        <begin position="21"/>
        <end position="510"/>
    </location>
</feature>
<name>A0A3N2Q4R4_SODAK</name>
<protein>
    <submittedName>
        <fullName evidence="7">FAD binding domain-containing protein</fullName>
    </submittedName>
</protein>
<dbReference type="PROSITE" id="PS51387">
    <property type="entry name" value="FAD_PCMH"/>
    <property type="match status" value="1"/>
</dbReference>
<dbReference type="GeneID" id="39577561"/>
<dbReference type="PANTHER" id="PTHR42973:SF53">
    <property type="entry name" value="FAD-BINDING PCMH-TYPE DOMAIN-CONTAINING PROTEIN-RELATED"/>
    <property type="match status" value="1"/>
</dbReference>
<dbReference type="InterPro" id="IPR006094">
    <property type="entry name" value="Oxid_FAD_bind_N"/>
</dbReference>
<proteinExistence type="inferred from homology"/>
<dbReference type="PANTHER" id="PTHR42973">
    <property type="entry name" value="BINDING OXIDOREDUCTASE, PUTATIVE (AFU_ORTHOLOGUE AFUA_1G17690)-RELATED"/>
    <property type="match status" value="1"/>
</dbReference>
<evidence type="ECO:0000256" key="2">
    <source>
        <dbReference type="ARBA" id="ARBA00022630"/>
    </source>
</evidence>
<dbReference type="Gene3D" id="3.30.465.10">
    <property type="match status" value="1"/>
</dbReference>
<dbReference type="Pfam" id="PF01565">
    <property type="entry name" value="FAD_binding_4"/>
    <property type="match status" value="1"/>
</dbReference>
<dbReference type="OrthoDB" id="2151789at2759"/>
<sequence length="510" mass="55834">MAPLRGLSVLVATLPSLAWAVCPETSPPYLGVAVSTCCAALASYFPDSTFARDNSQSSTYYREKTAFWSATEWLDPTCVFLPSSTDEVSIAVSIFSEEGCPFAIRGGGHSAIRGAANIDNGILVSMKRIRDITMSPDNSTVTIGMGLTWSEVYPAIEPLGYMVVGGRFATVGTGLALGAGFSFFANSHGLAIDNVAGHRVVLGNGTVVDTDAEHHPELYWALKGTSNNFGVVTHLTLQTVPHRGMYGGRVTYPPSVLPQLKRLTYQYQVETAERDIDTHVLPSYVYDGATNTTYGFSPIVYNQAVDALPESLQPWLDVEHDNSTIKSNSYVDLAEELVAGFPDGLVQTHFTFTVYPNESYLSYILDKWVEFCSSISHIEGLTGLQTVMPISTLAIEKSGINNPLGLDRAEPGRPLTVFYLGLQFNNVEDIDEVFPAWGVFIRTMEAEAKLQDLLFPYIMLPYSDGTQQAIASYGERNVKRLQEVQERYDPDLVFQRLVTGGQKIPLNPPS</sequence>
<evidence type="ECO:0000256" key="3">
    <source>
        <dbReference type="ARBA" id="ARBA00022827"/>
    </source>
</evidence>
<evidence type="ECO:0000313" key="8">
    <source>
        <dbReference type="Proteomes" id="UP000272025"/>
    </source>
</evidence>
<dbReference type="InterPro" id="IPR016169">
    <property type="entry name" value="FAD-bd_PCMH_sub2"/>
</dbReference>
<keyword evidence="5" id="KW-0732">Signal</keyword>
<keyword evidence="8" id="KW-1185">Reference proteome</keyword>
<organism evidence="7 8">
    <name type="scientific">Sodiomyces alkalinus (strain CBS 110278 / VKM F-3762 / F11)</name>
    <name type="common">Alkaliphilic filamentous fungus</name>
    <dbReference type="NCBI Taxonomy" id="1314773"/>
    <lineage>
        <taxon>Eukaryota</taxon>
        <taxon>Fungi</taxon>
        <taxon>Dikarya</taxon>
        <taxon>Ascomycota</taxon>
        <taxon>Pezizomycotina</taxon>
        <taxon>Sordariomycetes</taxon>
        <taxon>Hypocreomycetidae</taxon>
        <taxon>Glomerellales</taxon>
        <taxon>Plectosphaerellaceae</taxon>
        <taxon>Sodiomyces</taxon>
    </lineage>
</organism>
<keyword evidence="2" id="KW-0285">Flavoprotein</keyword>
<dbReference type="InterPro" id="IPR016166">
    <property type="entry name" value="FAD-bd_PCMH"/>
</dbReference>
<evidence type="ECO:0000256" key="4">
    <source>
        <dbReference type="ARBA" id="ARBA00023002"/>
    </source>
</evidence>
<keyword evidence="4" id="KW-0560">Oxidoreductase</keyword>
<evidence type="ECO:0000256" key="5">
    <source>
        <dbReference type="SAM" id="SignalP"/>
    </source>
</evidence>
<gene>
    <name evidence="7" type="ORF">SODALDRAFT_308467</name>
</gene>
<dbReference type="STRING" id="1314773.A0A3N2Q4R4"/>
<dbReference type="GO" id="GO:0071949">
    <property type="term" value="F:FAD binding"/>
    <property type="evidence" value="ECO:0007669"/>
    <property type="project" value="InterPro"/>
</dbReference>
<feature type="domain" description="FAD-binding PCMH-type" evidence="6">
    <location>
        <begin position="72"/>
        <end position="242"/>
    </location>
</feature>